<sequence length="174" mass="18641">MSSESRDANKGTAVLYERAASGAWQPVSAVWPTRNGVRGWTEDHRQGDLRTPIGVYGLTDAGGLLKDPGSKLPYDQGRGFTPPNSTNAEGEPLTGAFDYVVAINYNRVPGHTPLSWTRPMGNAKGGGIWLHVEHGAGTQGCVGLPRERMQELLRRLDPAARPVVVMGPRTALAA</sequence>
<keyword evidence="1" id="KW-0961">Cell wall biogenesis/degradation</keyword>
<keyword evidence="4" id="KW-1185">Reference proteome</keyword>
<evidence type="ECO:0000313" key="4">
    <source>
        <dbReference type="Proteomes" id="UP001431429"/>
    </source>
</evidence>
<dbReference type="EMBL" id="JAMQAW010000009">
    <property type="protein sequence ID" value="MCM2388948.1"/>
    <property type="molecule type" value="Genomic_DNA"/>
</dbReference>
<evidence type="ECO:0000256" key="1">
    <source>
        <dbReference type="PROSITE-ProRule" id="PRU01373"/>
    </source>
</evidence>
<feature type="domain" description="L,D-TPase catalytic" evidence="2">
    <location>
        <begin position="4"/>
        <end position="166"/>
    </location>
</feature>
<proteinExistence type="predicted"/>
<feature type="active site" description="Nucleophile" evidence="1">
    <location>
        <position position="141"/>
    </location>
</feature>
<dbReference type="InterPro" id="IPR005490">
    <property type="entry name" value="LD_TPept_cat_dom"/>
</dbReference>
<keyword evidence="1" id="KW-0133">Cell shape</keyword>
<name>A0ABT0UJZ0_9ACTN</name>
<dbReference type="RefSeq" id="WP_250919290.1">
    <property type="nucleotide sequence ID" value="NZ_JAMQAW010000009.1"/>
</dbReference>
<dbReference type="PROSITE" id="PS52029">
    <property type="entry name" value="LD_TPASE"/>
    <property type="match status" value="1"/>
</dbReference>
<keyword evidence="1" id="KW-0573">Peptidoglycan synthesis</keyword>
<comment type="caution">
    <text evidence="3">The sequence shown here is derived from an EMBL/GenBank/DDBJ whole genome shotgun (WGS) entry which is preliminary data.</text>
</comment>
<feature type="active site" description="Proton donor/acceptor" evidence="1">
    <location>
        <position position="131"/>
    </location>
</feature>
<dbReference type="PANTHER" id="PTHR38589:SF1">
    <property type="entry name" value="BLR0621 PROTEIN"/>
    <property type="match status" value="1"/>
</dbReference>
<dbReference type="Pfam" id="PF03734">
    <property type="entry name" value="YkuD"/>
    <property type="match status" value="1"/>
</dbReference>
<reference evidence="3" key="1">
    <citation type="submission" date="2022-06" db="EMBL/GenBank/DDBJ databases">
        <title>Genome public.</title>
        <authorList>
            <person name="Sun Q."/>
        </authorList>
    </citation>
    <scope>NUCLEOTIDE SEQUENCE</scope>
    <source>
        <strain evidence="3">CWNU-1</strain>
    </source>
</reference>
<comment type="pathway">
    <text evidence="1">Cell wall biogenesis; peptidoglycan biosynthesis.</text>
</comment>
<accession>A0ABT0UJZ0</accession>
<organism evidence="3 4">
    <name type="scientific">Streptomyces albipurpureus</name>
    <dbReference type="NCBI Taxonomy" id="2897419"/>
    <lineage>
        <taxon>Bacteria</taxon>
        <taxon>Bacillati</taxon>
        <taxon>Actinomycetota</taxon>
        <taxon>Actinomycetes</taxon>
        <taxon>Kitasatosporales</taxon>
        <taxon>Streptomycetaceae</taxon>
        <taxon>Streptomyces</taxon>
    </lineage>
</organism>
<evidence type="ECO:0000313" key="3">
    <source>
        <dbReference type="EMBL" id="MCM2388948.1"/>
    </source>
</evidence>
<dbReference type="PANTHER" id="PTHR38589">
    <property type="entry name" value="BLR0621 PROTEIN"/>
    <property type="match status" value="1"/>
</dbReference>
<protein>
    <submittedName>
        <fullName evidence="3">L,D-transpeptidase family protein</fullName>
    </submittedName>
</protein>
<dbReference type="Proteomes" id="UP001431429">
    <property type="component" value="Unassembled WGS sequence"/>
</dbReference>
<gene>
    <name evidence="3" type="ORF">NBG84_11700</name>
</gene>
<evidence type="ECO:0000259" key="2">
    <source>
        <dbReference type="PROSITE" id="PS52029"/>
    </source>
</evidence>